<organism evidence="2">
    <name type="scientific">Solanum chacoense</name>
    <name type="common">Chaco potato</name>
    <dbReference type="NCBI Taxonomy" id="4108"/>
    <lineage>
        <taxon>Eukaryota</taxon>
        <taxon>Viridiplantae</taxon>
        <taxon>Streptophyta</taxon>
        <taxon>Embryophyta</taxon>
        <taxon>Tracheophyta</taxon>
        <taxon>Spermatophyta</taxon>
        <taxon>Magnoliopsida</taxon>
        <taxon>eudicotyledons</taxon>
        <taxon>Gunneridae</taxon>
        <taxon>Pentapetalae</taxon>
        <taxon>asterids</taxon>
        <taxon>lamiids</taxon>
        <taxon>Solanales</taxon>
        <taxon>Solanaceae</taxon>
        <taxon>Solanoideae</taxon>
        <taxon>Solaneae</taxon>
        <taxon>Solanum</taxon>
    </lineage>
</organism>
<dbReference type="AlphaFoldDB" id="A0A0V0GY95"/>
<reference evidence="2" key="1">
    <citation type="submission" date="2015-12" db="EMBL/GenBank/DDBJ databases">
        <title>Gene expression during late stages of embryo sac development: a critical building block for successful pollen-pistil interactions.</title>
        <authorList>
            <person name="Liu Y."/>
            <person name="Joly V."/>
            <person name="Sabar M."/>
            <person name="Matton D.P."/>
        </authorList>
    </citation>
    <scope>NUCLEOTIDE SEQUENCE</scope>
</reference>
<evidence type="ECO:0000256" key="1">
    <source>
        <dbReference type="SAM" id="MobiDB-lite"/>
    </source>
</evidence>
<feature type="region of interest" description="Disordered" evidence="1">
    <location>
        <begin position="57"/>
        <end position="86"/>
    </location>
</feature>
<protein>
    <submittedName>
        <fullName evidence="2">Putative ovule protein</fullName>
    </submittedName>
</protein>
<accession>A0A0V0GY95</accession>
<proteinExistence type="predicted"/>
<feature type="compositionally biased region" description="Basic and acidic residues" evidence="1">
    <location>
        <begin position="72"/>
        <end position="86"/>
    </location>
</feature>
<feature type="compositionally biased region" description="Polar residues" evidence="1">
    <location>
        <begin position="59"/>
        <end position="71"/>
    </location>
</feature>
<dbReference type="EMBL" id="GEDG01029104">
    <property type="protein sequence ID" value="JAP12759.1"/>
    <property type="molecule type" value="Transcribed_RNA"/>
</dbReference>
<evidence type="ECO:0000313" key="2">
    <source>
        <dbReference type="EMBL" id="JAP12759.1"/>
    </source>
</evidence>
<sequence length="86" mass="10225">MVIKHLKINLRITISMRHHIKTKLSRITKLKHNPSEENRSYGSKQFRLKKINKIGGMDSIQTRHAGQQDSSEIQKWRKNSDYINKR</sequence>
<name>A0A0V0GY95_SOLCH</name>